<protein>
    <recommendedName>
        <fullName evidence="3">Tetratricopeptide repeat protein 39B</fullName>
    </recommendedName>
</protein>
<organism evidence="1 2">
    <name type="scientific">Cryptotermes secundus</name>
    <dbReference type="NCBI Taxonomy" id="105785"/>
    <lineage>
        <taxon>Eukaryota</taxon>
        <taxon>Metazoa</taxon>
        <taxon>Ecdysozoa</taxon>
        <taxon>Arthropoda</taxon>
        <taxon>Hexapoda</taxon>
        <taxon>Insecta</taxon>
        <taxon>Pterygota</taxon>
        <taxon>Neoptera</taxon>
        <taxon>Polyneoptera</taxon>
        <taxon>Dictyoptera</taxon>
        <taxon>Blattodea</taxon>
        <taxon>Blattoidea</taxon>
        <taxon>Termitoidae</taxon>
        <taxon>Kalotermitidae</taxon>
        <taxon>Cryptotermitinae</taxon>
        <taxon>Cryptotermes</taxon>
    </lineage>
</organism>
<dbReference type="Pfam" id="PF10300">
    <property type="entry name" value="Iml2-TPR_39"/>
    <property type="match status" value="1"/>
</dbReference>
<accession>A0A2J7RST6</accession>
<dbReference type="InterPro" id="IPR019412">
    <property type="entry name" value="IML2/TPR_39"/>
</dbReference>
<comment type="caution">
    <text evidence="1">The sequence shown here is derived from an EMBL/GenBank/DDBJ whole genome shotgun (WGS) entry which is preliminary data.</text>
</comment>
<name>A0A2J7RST6_9NEOP</name>
<proteinExistence type="predicted"/>
<dbReference type="Proteomes" id="UP000235965">
    <property type="component" value="Unassembled WGS sequence"/>
</dbReference>
<dbReference type="AlphaFoldDB" id="A0A2J7RST6"/>
<dbReference type="PANTHER" id="PTHR31859">
    <property type="entry name" value="TETRATRICOPEPTIDE REPEAT PROTEIN 39 FAMILY MEMBER"/>
    <property type="match status" value="1"/>
</dbReference>
<dbReference type="InterPro" id="IPR011990">
    <property type="entry name" value="TPR-like_helical_dom_sf"/>
</dbReference>
<evidence type="ECO:0000313" key="1">
    <source>
        <dbReference type="EMBL" id="PNF43898.1"/>
    </source>
</evidence>
<dbReference type="EMBL" id="NEVH01000250">
    <property type="protein sequence ID" value="PNF43898.1"/>
    <property type="molecule type" value="Genomic_DNA"/>
</dbReference>
<reference evidence="1 2" key="1">
    <citation type="submission" date="2017-12" db="EMBL/GenBank/DDBJ databases">
        <title>Hemimetabolous genomes reveal molecular basis of termite eusociality.</title>
        <authorList>
            <person name="Harrison M.C."/>
            <person name="Jongepier E."/>
            <person name="Robertson H.M."/>
            <person name="Arning N."/>
            <person name="Bitard-Feildel T."/>
            <person name="Chao H."/>
            <person name="Childers C.P."/>
            <person name="Dinh H."/>
            <person name="Doddapaneni H."/>
            <person name="Dugan S."/>
            <person name="Gowin J."/>
            <person name="Greiner C."/>
            <person name="Han Y."/>
            <person name="Hu H."/>
            <person name="Hughes D.S.T."/>
            <person name="Huylmans A.-K."/>
            <person name="Kemena C."/>
            <person name="Kremer L.P.M."/>
            <person name="Lee S.L."/>
            <person name="Lopez-Ezquerra A."/>
            <person name="Mallet L."/>
            <person name="Monroy-Kuhn J.M."/>
            <person name="Moser A."/>
            <person name="Murali S.C."/>
            <person name="Muzny D.M."/>
            <person name="Otani S."/>
            <person name="Piulachs M.-D."/>
            <person name="Poelchau M."/>
            <person name="Qu J."/>
            <person name="Schaub F."/>
            <person name="Wada-Katsumata A."/>
            <person name="Worley K.C."/>
            <person name="Xie Q."/>
            <person name="Ylla G."/>
            <person name="Poulsen M."/>
            <person name="Gibbs R.A."/>
            <person name="Schal C."/>
            <person name="Richards S."/>
            <person name="Belles X."/>
            <person name="Korb J."/>
            <person name="Bornberg-Bauer E."/>
        </authorList>
    </citation>
    <scope>NUCLEOTIDE SEQUENCE [LARGE SCALE GENOMIC DNA]</scope>
    <source>
        <tissue evidence="1">Whole body</tissue>
    </source>
</reference>
<dbReference type="SUPFAM" id="SSF48452">
    <property type="entry name" value="TPR-like"/>
    <property type="match status" value="1"/>
</dbReference>
<dbReference type="Gene3D" id="1.25.40.10">
    <property type="entry name" value="Tetratricopeptide repeat domain"/>
    <property type="match status" value="1"/>
</dbReference>
<gene>
    <name evidence="1" type="ORF">B7P43_G02794</name>
</gene>
<evidence type="ECO:0000313" key="2">
    <source>
        <dbReference type="Proteomes" id="UP000235965"/>
    </source>
</evidence>
<dbReference type="PANTHER" id="PTHR31859:SF9">
    <property type="entry name" value="TETRATRICOPEPTIDE REPEAT PROTEIN 39B"/>
    <property type="match status" value="1"/>
</dbReference>
<dbReference type="OrthoDB" id="43460at2759"/>
<evidence type="ECO:0008006" key="3">
    <source>
        <dbReference type="Google" id="ProtNLM"/>
    </source>
</evidence>
<sequence length="181" mass="20954">MEKFAVKKAERFFAQKKMLVLPALELMYVWNLFKVLGKKCELIQNVYKMTEKTLAMLDAQKRRQEFDADNRALVLLLKGASLRQMQSPLQAEECLNSVLLLEKKLREDLYLIPYALVELALLFREQGNLTKASQLLEDAKKNYTGYSLESRLHFKIHSFQTELNEGKKLSSEDTADESTSQ</sequence>
<keyword evidence="2" id="KW-1185">Reference proteome</keyword>